<evidence type="ECO:0000256" key="3">
    <source>
        <dbReference type="ARBA" id="ARBA00004370"/>
    </source>
</evidence>
<evidence type="ECO:0000256" key="10">
    <source>
        <dbReference type="ARBA" id="ARBA00023002"/>
    </source>
</evidence>
<evidence type="ECO:0000256" key="2">
    <source>
        <dbReference type="ARBA" id="ARBA00003842"/>
    </source>
</evidence>
<evidence type="ECO:0000256" key="4">
    <source>
        <dbReference type="ARBA" id="ARBA00010790"/>
    </source>
</evidence>
<feature type="domain" description="Glucose-methanol-choline oxidoreductase N-terminal" evidence="12">
    <location>
        <begin position="234"/>
        <end position="450"/>
    </location>
</feature>
<dbReference type="SUPFAM" id="SSF51905">
    <property type="entry name" value="FAD/NAD(P)-binding domain"/>
    <property type="match status" value="1"/>
</dbReference>
<evidence type="ECO:0000256" key="5">
    <source>
        <dbReference type="ARBA" id="ARBA00013125"/>
    </source>
</evidence>
<dbReference type="PANTHER" id="PTHR46056">
    <property type="entry name" value="LONG-CHAIN-ALCOHOL OXIDASE"/>
    <property type="match status" value="1"/>
</dbReference>
<evidence type="ECO:0000256" key="6">
    <source>
        <dbReference type="ARBA" id="ARBA00022630"/>
    </source>
</evidence>
<dbReference type="InterPro" id="IPR000172">
    <property type="entry name" value="GMC_OxRdtase_N"/>
</dbReference>
<dbReference type="InterPro" id="IPR003953">
    <property type="entry name" value="FAD-dep_OxRdtase_2_FAD-bd"/>
</dbReference>
<organism evidence="15 16">
    <name type="scientific">Dictyobacter formicarum</name>
    <dbReference type="NCBI Taxonomy" id="2778368"/>
    <lineage>
        <taxon>Bacteria</taxon>
        <taxon>Bacillati</taxon>
        <taxon>Chloroflexota</taxon>
        <taxon>Ktedonobacteria</taxon>
        <taxon>Ktedonobacterales</taxon>
        <taxon>Dictyobacteraceae</taxon>
        <taxon>Dictyobacter</taxon>
    </lineage>
</organism>
<reference evidence="15 16" key="1">
    <citation type="journal article" date="2021" name="Int. J. Syst. Evol. Microbiol.">
        <title>Reticulibacter mediterranei gen. nov., sp. nov., within the new family Reticulibacteraceae fam. nov., and Ktedonospora formicarum gen. nov., sp. nov., Ktedonobacter robiniae sp. nov., Dictyobacter formicarum sp. nov. and Dictyobacter arantiisoli sp. nov., belonging to the class Ktedonobacteria.</title>
        <authorList>
            <person name="Yabe S."/>
            <person name="Zheng Y."/>
            <person name="Wang C.M."/>
            <person name="Sakai Y."/>
            <person name="Abe K."/>
            <person name="Yokota A."/>
            <person name="Donadio S."/>
            <person name="Cavaletti L."/>
            <person name="Monciardini P."/>
        </authorList>
    </citation>
    <scope>NUCLEOTIDE SEQUENCE [LARGE SCALE GENOMIC DNA]</scope>
    <source>
        <strain evidence="15 16">SOSP1-9</strain>
    </source>
</reference>
<dbReference type="InterPro" id="IPR012400">
    <property type="entry name" value="Long_Oxdase"/>
</dbReference>
<dbReference type="EC" id="1.1.3.20" evidence="5"/>
<comment type="function">
    <text evidence="2">Long-chain fatty alcohol oxidase involved in the omega-oxidation pathway of lipid degradation.</text>
</comment>
<evidence type="ECO:0000256" key="9">
    <source>
        <dbReference type="ARBA" id="ARBA00022989"/>
    </source>
</evidence>
<evidence type="ECO:0000313" key="16">
    <source>
        <dbReference type="Proteomes" id="UP000635565"/>
    </source>
</evidence>
<dbReference type="Proteomes" id="UP000635565">
    <property type="component" value="Unassembled WGS sequence"/>
</dbReference>
<comment type="similarity">
    <text evidence="4">Belongs to the GMC oxidoreductase family.</text>
</comment>
<keyword evidence="9" id="KW-1133">Transmembrane helix</keyword>
<feature type="domain" description="Glucose-methanol-choline oxidoreductase C-terminal" evidence="14">
    <location>
        <begin position="532"/>
        <end position="674"/>
    </location>
</feature>
<evidence type="ECO:0000256" key="8">
    <source>
        <dbReference type="ARBA" id="ARBA00022827"/>
    </source>
</evidence>
<dbReference type="Pfam" id="PF00890">
    <property type="entry name" value="FAD_binding_2"/>
    <property type="match status" value="1"/>
</dbReference>
<dbReference type="RefSeq" id="WP_201361521.1">
    <property type="nucleotide sequence ID" value="NZ_BNJJ01000004.1"/>
</dbReference>
<keyword evidence="11" id="KW-0472">Membrane</keyword>
<keyword evidence="8" id="KW-0274">FAD</keyword>
<evidence type="ECO:0000256" key="1">
    <source>
        <dbReference type="ARBA" id="ARBA00000920"/>
    </source>
</evidence>
<proteinExistence type="inferred from homology"/>
<name>A0ABQ3VCK8_9CHLR</name>
<dbReference type="Pfam" id="PF00732">
    <property type="entry name" value="GMC_oxred_N"/>
    <property type="match status" value="1"/>
</dbReference>
<dbReference type="EMBL" id="BNJJ01000004">
    <property type="protein sequence ID" value="GHO83885.1"/>
    <property type="molecule type" value="Genomic_DNA"/>
</dbReference>
<keyword evidence="10" id="KW-0560">Oxidoreductase</keyword>
<gene>
    <name evidence="15" type="ORF">KSZ_18910</name>
</gene>
<evidence type="ECO:0000256" key="11">
    <source>
        <dbReference type="ARBA" id="ARBA00023136"/>
    </source>
</evidence>
<comment type="subcellular location">
    <subcellularLocation>
        <location evidence="3">Membrane</location>
    </subcellularLocation>
</comment>
<dbReference type="InterPro" id="IPR036188">
    <property type="entry name" value="FAD/NAD-bd_sf"/>
</dbReference>
<evidence type="ECO:0000259" key="12">
    <source>
        <dbReference type="Pfam" id="PF00732"/>
    </source>
</evidence>
<dbReference type="Gene3D" id="3.50.50.60">
    <property type="entry name" value="FAD/NAD(P)-binding domain"/>
    <property type="match status" value="2"/>
</dbReference>
<evidence type="ECO:0000256" key="7">
    <source>
        <dbReference type="ARBA" id="ARBA00022692"/>
    </source>
</evidence>
<sequence length="685" mass="75081">MDVTSSSPQIDAQSPPTSWLSDDEFHVLEAICETFFPALDPPANCDQAQATYYRASASDLHLAPLIAETLGREDEEIRADVRRLLALLLSPTTGLLLAGTARPFSALPFKQREKYLLAMAHSPLVQLRQGYQLFKRLTGFLFYATPDSHGHNPSWEALDYQPADPPSPSAARPLQPLTIEQDSTLECDAVVIGSGAGGGVVADELARTGKNVIVLEKGGYQSEADFTLQEAQAMNDLYLKRGLLSSKDLGVAILAGSTLGGGTIVNWNTSFRTPPDILAEWEQLSGLPDVFTGSALQKSFVAVEQRIQINTANSAHNRQNQLLFEGARALGYHADSLRRNAVGCEQRCGTCGFGCRYGCKQSTLKTYLQDAYEHGARIIVHCSARRVLIEQGRAAGVEATVYDPETHTTRQLTIQARTVVVAAGAIHSPAILLRSELTNPHIGQHLHLHPTTTISGRYPEKVYPWQGVMQSAYSDEFGHLHGNYGYKLEVAPTHPGLLGMGSPWHSACEYRENMSYSAYRSTIIVLTRDKGEGKVTLDRHGELVIDYVTSVFDRRHILHGLRQAARVHMAAGANEVISLQSKRSQLTRQQLEQQGKRAWHHFDRQLERNGLGVNRLIMYSAHQMGTCRMGKDPTQSVTDAHSQVHGVQGLFVCDGSVFPAASGVNPMLSIMGLAHQAAQYIKSTV</sequence>
<protein>
    <recommendedName>
        <fullName evidence="5">long-chain-alcohol oxidase</fullName>
        <ecNumber evidence="5">1.1.3.20</ecNumber>
    </recommendedName>
</protein>
<keyword evidence="16" id="KW-1185">Reference proteome</keyword>
<dbReference type="Pfam" id="PF05199">
    <property type="entry name" value="GMC_oxred_C"/>
    <property type="match status" value="1"/>
</dbReference>
<keyword evidence="6" id="KW-0285">Flavoprotein</keyword>
<evidence type="ECO:0000313" key="15">
    <source>
        <dbReference type="EMBL" id="GHO83885.1"/>
    </source>
</evidence>
<dbReference type="InterPro" id="IPR007867">
    <property type="entry name" value="GMC_OxRtase_C"/>
</dbReference>
<evidence type="ECO:0000259" key="14">
    <source>
        <dbReference type="Pfam" id="PF05199"/>
    </source>
</evidence>
<feature type="domain" description="FAD-dependent oxidoreductase 2 FAD-binding" evidence="13">
    <location>
        <begin position="188"/>
        <end position="223"/>
    </location>
</feature>
<comment type="catalytic activity">
    <reaction evidence="1">
        <text>a long-chain primary fatty alcohol + O2 = a long-chain fatty aldehyde + H2O2</text>
        <dbReference type="Rhea" id="RHEA:22756"/>
        <dbReference type="ChEBI" id="CHEBI:15379"/>
        <dbReference type="ChEBI" id="CHEBI:16240"/>
        <dbReference type="ChEBI" id="CHEBI:17176"/>
        <dbReference type="ChEBI" id="CHEBI:77396"/>
        <dbReference type="EC" id="1.1.3.20"/>
    </reaction>
</comment>
<dbReference type="PIRSF" id="PIRSF028937">
    <property type="entry name" value="Lg_Ch_AO"/>
    <property type="match status" value="1"/>
</dbReference>
<keyword evidence="7" id="KW-0812">Transmembrane</keyword>
<evidence type="ECO:0000259" key="13">
    <source>
        <dbReference type="Pfam" id="PF00890"/>
    </source>
</evidence>
<accession>A0ABQ3VCK8</accession>
<dbReference type="PANTHER" id="PTHR46056:SF12">
    <property type="entry name" value="LONG-CHAIN-ALCOHOL OXIDASE"/>
    <property type="match status" value="1"/>
</dbReference>
<comment type="caution">
    <text evidence="15">The sequence shown here is derived from an EMBL/GenBank/DDBJ whole genome shotgun (WGS) entry which is preliminary data.</text>
</comment>